<feature type="compositionally biased region" description="Polar residues" evidence="5">
    <location>
        <begin position="65"/>
        <end position="76"/>
    </location>
</feature>
<dbReference type="Pfam" id="PF00877">
    <property type="entry name" value="NLPC_P60"/>
    <property type="match status" value="1"/>
</dbReference>
<dbReference type="Proteomes" id="UP000361836">
    <property type="component" value="Unassembled WGS sequence"/>
</dbReference>
<evidence type="ECO:0000313" key="8">
    <source>
        <dbReference type="EMBL" id="VWL99800.1"/>
    </source>
</evidence>
<dbReference type="PROSITE" id="PS51935">
    <property type="entry name" value="NLPC_P60"/>
    <property type="match status" value="1"/>
</dbReference>
<dbReference type="SUPFAM" id="SSF54001">
    <property type="entry name" value="Cysteine proteinases"/>
    <property type="match status" value="1"/>
</dbReference>
<dbReference type="Gene3D" id="3.90.1720.10">
    <property type="entry name" value="endopeptidase domain like (from Nostoc punctiforme)"/>
    <property type="match status" value="1"/>
</dbReference>
<feature type="region of interest" description="Disordered" evidence="5">
    <location>
        <begin position="49"/>
        <end position="83"/>
    </location>
</feature>
<evidence type="ECO:0000256" key="6">
    <source>
        <dbReference type="SAM" id="SignalP"/>
    </source>
</evidence>
<feature type="signal peptide" evidence="6">
    <location>
        <begin position="1"/>
        <end position="27"/>
    </location>
</feature>
<sequence>MRRLFDVSVSVLMAAVLLVSQSWVVSAAYADYSINGSAGSNDSVLEGSATAQDCSVSEEQKSDGTPKNSESQNAQLACSDEASGATAADSAESTQLTVKSVSVSAHVQNIGWMNPVGMGKIAGTTGRGLNLEALKISVEVDGASSQEQVANALSVEAHVAGIGWQPAVGNGGTAGTTGRARAVEALRVRLSADLSERYTVWYRVHSAEFGWLGWARDGAEAGSAGYGRAAQAVQVAVLPKGDPAPGDTSTPFKNHSDDPASISVRSHSSNIGWMSPVGNGAIAGTTGRALPMEALEAQLDWYGHSGAIELRGHVSNIGWQQWSEGRCGTTGKAQRLEAVQIRLTGEAAEKYDIWYCAHVSGIGWLDWACNGAAAGSAGKGRAIEAVKVVLVEKGGTAPGSSAKVFIGDPDAVTVSGSAVSGESLGSSSGQKAAIGGKGAKLLNSITLSVAGQTDNGSISYSVMDEYSGWGASSTDGGAAKAVSGASVKAIKMSLSGQLAANYDIWYRTCDSGNGWTGWTSNGQACGVSGGSSGLCGIEITLVSKGQSSPGSTVNAFIETPGIGLVSQAHVASAGWLAPVGNGETAGQTGKSRSLQALYVATQGIDASVEVSAHVANIGWQPYVSGADYAGTVGRNLAIQAVKLRLTGNDASKFDIYYRVHVANYGWLGWAKNDAAAGTVGLAKQAEAIQIMLVAKGSSGAPVQDQAALIQLPGLSVKANCSELGWQTAVGNDGVAGTVGQNRAMEAMQLSLSDSSISGGISYSAHVSNIGWQSAVSDGVTSGTVGQGQQIQAVKISLTGNVSNYFDVWYRVHISDYGWLGWTKNGSPAGTTKLGIPVQALQVKIVPKGAAAPGSTSDSYFESYRYMGYQTPGSYPKVNCSSVQLPSYCTGYFTYVTPSRIPYNASRQDCINAFIQRAREYIGTRYIEPWSSWPGDAVDCSGLVLQCLYATGMDMGWYNPYNHRWLPEQTYNSMNWYRNNTFMPVSTSAMQRGDVVYYKGHIGIYIGNGRIIDSWPGIGVTERSVYAPGRVIGAARPFA</sequence>
<evidence type="ECO:0000259" key="7">
    <source>
        <dbReference type="PROSITE" id="PS51935"/>
    </source>
</evidence>
<accession>A0A5K1J8T2</accession>
<dbReference type="SMART" id="SM00728">
    <property type="entry name" value="ChW"/>
    <property type="match status" value="12"/>
</dbReference>
<dbReference type="Pfam" id="PF07538">
    <property type="entry name" value="ChW"/>
    <property type="match status" value="12"/>
</dbReference>
<gene>
    <name evidence="8" type="ORF">KCJAJFAP_00789</name>
</gene>
<protein>
    <submittedName>
        <fullName evidence="8">Clostridial hydrophobic W</fullName>
    </submittedName>
</protein>
<dbReference type="InterPro" id="IPR006637">
    <property type="entry name" value="ChW"/>
</dbReference>
<organism evidence="8 9">
    <name type="scientific">Collinsella aerofaciens</name>
    <dbReference type="NCBI Taxonomy" id="74426"/>
    <lineage>
        <taxon>Bacteria</taxon>
        <taxon>Bacillati</taxon>
        <taxon>Actinomycetota</taxon>
        <taxon>Coriobacteriia</taxon>
        <taxon>Coriobacteriales</taxon>
        <taxon>Coriobacteriaceae</taxon>
        <taxon>Collinsella</taxon>
    </lineage>
</organism>
<evidence type="ECO:0000313" key="9">
    <source>
        <dbReference type="Proteomes" id="UP000361836"/>
    </source>
</evidence>
<evidence type="ECO:0000256" key="4">
    <source>
        <dbReference type="ARBA" id="ARBA00022807"/>
    </source>
</evidence>
<dbReference type="InterPro" id="IPR038765">
    <property type="entry name" value="Papain-like_cys_pep_sf"/>
</dbReference>
<feature type="region of interest" description="Disordered" evidence="5">
    <location>
        <begin position="241"/>
        <end position="261"/>
    </location>
</feature>
<evidence type="ECO:0000256" key="3">
    <source>
        <dbReference type="ARBA" id="ARBA00022801"/>
    </source>
</evidence>
<proteinExistence type="inferred from homology"/>
<evidence type="ECO:0000256" key="5">
    <source>
        <dbReference type="SAM" id="MobiDB-lite"/>
    </source>
</evidence>
<reference evidence="8 9" key="1">
    <citation type="submission" date="2019-10" db="EMBL/GenBank/DDBJ databases">
        <authorList>
            <person name="Wolf R A."/>
        </authorList>
    </citation>
    <scope>NUCLEOTIDE SEQUENCE [LARGE SCALE GENOMIC DNA]</scope>
    <source>
        <strain evidence="8">Collinsella_aerofaciens_MC2</strain>
    </source>
</reference>
<dbReference type="RefSeq" id="WP_193228229.1">
    <property type="nucleotide sequence ID" value="NZ_CABWIE010000030.1"/>
</dbReference>
<evidence type="ECO:0000256" key="2">
    <source>
        <dbReference type="ARBA" id="ARBA00022670"/>
    </source>
</evidence>
<keyword evidence="9" id="KW-1185">Reference proteome</keyword>
<dbReference type="GO" id="GO:0008234">
    <property type="term" value="F:cysteine-type peptidase activity"/>
    <property type="evidence" value="ECO:0007669"/>
    <property type="project" value="UniProtKB-KW"/>
</dbReference>
<comment type="similarity">
    <text evidence="1">Belongs to the peptidase C40 family.</text>
</comment>
<name>A0A5K1J8T2_9ACTN</name>
<keyword evidence="4" id="KW-0788">Thiol protease</keyword>
<keyword evidence="3" id="KW-0378">Hydrolase</keyword>
<keyword evidence="2" id="KW-0645">Protease</keyword>
<evidence type="ECO:0000256" key="1">
    <source>
        <dbReference type="ARBA" id="ARBA00007074"/>
    </source>
</evidence>
<keyword evidence="6" id="KW-0732">Signal</keyword>
<dbReference type="GO" id="GO:0006508">
    <property type="term" value="P:proteolysis"/>
    <property type="evidence" value="ECO:0007669"/>
    <property type="project" value="UniProtKB-KW"/>
</dbReference>
<dbReference type="InterPro" id="IPR000064">
    <property type="entry name" value="NLP_P60_dom"/>
</dbReference>
<dbReference type="AlphaFoldDB" id="A0A5K1J8T2"/>
<feature type="domain" description="NlpC/P60" evidence="7">
    <location>
        <begin position="907"/>
        <end position="1038"/>
    </location>
</feature>
<feature type="chain" id="PRO_5023821487" evidence="6">
    <location>
        <begin position="28"/>
        <end position="1038"/>
    </location>
</feature>
<dbReference type="EMBL" id="CABWIE010000030">
    <property type="protein sequence ID" value="VWL99800.1"/>
    <property type="molecule type" value="Genomic_DNA"/>
</dbReference>